<dbReference type="Proteomes" id="UP000477911">
    <property type="component" value="Unassembled WGS sequence"/>
</dbReference>
<comment type="caution">
    <text evidence="3">The sequence shown here is derived from an EMBL/GenBank/DDBJ whole genome shotgun (WGS) entry which is preliminary data.</text>
</comment>
<dbReference type="PROSITE" id="PS50987">
    <property type="entry name" value="HTH_ARSR_2"/>
    <property type="match status" value="1"/>
</dbReference>
<gene>
    <name evidence="3" type="ORF">GR170_18065</name>
</gene>
<dbReference type="RefSeq" id="WP_160895864.1">
    <property type="nucleotide sequence ID" value="NZ_WUMU01000020.1"/>
</dbReference>
<evidence type="ECO:0000259" key="2">
    <source>
        <dbReference type="PROSITE" id="PS50987"/>
    </source>
</evidence>
<dbReference type="InterPro" id="IPR011991">
    <property type="entry name" value="ArsR-like_HTH"/>
</dbReference>
<dbReference type="CDD" id="cd00090">
    <property type="entry name" value="HTH_ARSR"/>
    <property type="match status" value="1"/>
</dbReference>
<reference evidence="3 4" key="1">
    <citation type="submission" date="2019-12" db="EMBL/GenBank/DDBJ databases">
        <authorList>
            <person name="Li M."/>
        </authorList>
    </citation>
    <scope>NUCLEOTIDE SEQUENCE [LARGE SCALE GENOMIC DNA]</scope>
    <source>
        <strain evidence="3 4">GBMRC 2024</strain>
    </source>
</reference>
<accession>A0A6L7G7X3</accession>
<evidence type="ECO:0000313" key="3">
    <source>
        <dbReference type="EMBL" id="MXN19742.1"/>
    </source>
</evidence>
<dbReference type="EMBL" id="WUMU01000020">
    <property type="protein sequence ID" value="MXN19742.1"/>
    <property type="molecule type" value="Genomic_DNA"/>
</dbReference>
<dbReference type="Pfam" id="PF01022">
    <property type="entry name" value="HTH_5"/>
    <property type="match status" value="1"/>
</dbReference>
<dbReference type="Pfam" id="PF01451">
    <property type="entry name" value="LMWPc"/>
    <property type="match status" value="1"/>
</dbReference>
<dbReference type="Gene3D" id="3.40.50.2300">
    <property type="match status" value="1"/>
</dbReference>
<dbReference type="SUPFAM" id="SSF52788">
    <property type="entry name" value="Phosphotyrosine protein phosphatases I"/>
    <property type="match status" value="1"/>
</dbReference>
<dbReference type="GO" id="GO:0046685">
    <property type="term" value="P:response to arsenic-containing substance"/>
    <property type="evidence" value="ECO:0007669"/>
    <property type="project" value="UniProtKB-KW"/>
</dbReference>
<keyword evidence="1" id="KW-0059">Arsenical resistance</keyword>
<evidence type="ECO:0000313" key="4">
    <source>
        <dbReference type="Proteomes" id="UP000477911"/>
    </source>
</evidence>
<feature type="domain" description="HTH arsR-type" evidence="2">
    <location>
        <begin position="1"/>
        <end position="94"/>
    </location>
</feature>
<dbReference type="PANTHER" id="PTHR43428">
    <property type="entry name" value="ARSENATE REDUCTASE"/>
    <property type="match status" value="1"/>
</dbReference>
<organism evidence="3 4">
    <name type="scientific">Pseudooceanicola albus</name>
    <dbReference type="NCBI Taxonomy" id="2692189"/>
    <lineage>
        <taxon>Bacteria</taxon>
        <taxon>Pseudomonadati</taxon>
        <taxon>Pseudomonadota</taxon>
        <taxon>Alphaproteobacteria</taxon>
        <taxon>Rhodobacterales</taxon>
        <taxon>Paracoccaceae</taxon>
        <taxon>Pseudooceanicola</taxon>
    </lineage>
</organism>
<dbReference type="SMART" id="SM00226">
    <property type="entry name" value="LMWPc"/>
    <property type="match status" value="1"/>
</dbReference>
<name>A0A6L7G7X3_9RHOB</name>
<dbReference type="InterPro" id="IPR001845">
    <property type="entry name" value="HTH_ArsR_DNA-bd_dom"/>
</dbReference>
<proteinExistence type="predicted"/>
<keyword evidence="4" id="KW-1185">Reference proteome</keyword>
<dbReference type="SUPFAM" id="SSF46785">
    <property type="entry name" value="Winged helix' DNA-binding domain"/>
    <property type="match status" value="1"/>
</dbReference>
<dbReference type="InterPro" id="IPR023485">
    <property type="entry name" value="Ptyr_pPase"/>
</dbReference>
<dbReference type="Gene3D" id="1.10.10.10">
    <property type="entry name" value="Winged helix-like DNA-binding domain superfamily/Winged helix DNA-binding domain"/>
    <property type="match status" value="1"/>
</dbReference>
<dbReference type="InterPro" id="IPR036388">
    <property type="entry name" value="WH-like_DNA-bd_sf"/>
</dbReference>
<dbReference type="GO" id="GO:0003700">
    <property type="term" value="F:DNA-binding transcription factor activity"/>
    <property type="evidence" value="ECO:0007669"/>
    <property type="project" value="InterPro"/>
</dbReference>
<evidence type="ECO:0000256" key="1">
    <source>
        <dbReference type="ARBA" id="ARBA00022849"/>
    </source>
</evidence>
<dbReference type="AlphaFoldDB" id="A0A6L7G7X3"/>
<dbReference type="InterPro" id="IPR036196">
    <property type="entry name" value="Ptyr_pPase_sf"/>
</dbReference>
<sequence length="274" mass="29673">MENVIPTQLSTLGHPQRLAIWRLLMRRHPQALPAGEIAEILHLKPSTLSVYLGALRATGLIAQHRQGTSLRYSAEVGSAGTLLDYLFNDCCRGRPETCLPGPGRKAANRLYNVLFICSGNSARSIFAETLLRHLAGDRFNAFSAGTAPRSELNPVALETLRAKGHDISGLRAKSIRDFQGPEAPQMDFVFTVCDAAANEDCPAWDGQPVSAHWGLPDPVAATGTEAERALAFQQAYGLLLNRLRAFTALPLAELDRISLQRAVDGIATQTEPAP</sequence>
<dbReference type="CDD" id="cd16345">
    <property type="entry name" value="LMWP_ArsC"/>
    <property type="match status" value="1"/>
</dbReference>
<dbReference type="SMART" id="SM00418">
    <property type="entry name" value="HTH_ARSR"/>
    <property type="match status" value="1"/>
</dbReference>
<dbReference type="InterPro" id="IPR036390">
    <property type="entry name" value="WH_DNA-bd_sf"/>
</dbReference>
<dbReference type="PANTHER" id="PTHR43428:SF1">
    <property type="entry name" value="ARSENATE REDUCTASE"/>
    <property type="match status" value="1"/>
</dbReference>
<protein>
    <submittedName>
        <fullName evidence="3">Helix-turn-helix domain-containing protein</fullName>
    </submittedName>
</protein>